<feature type="compositionally biased region" description="Polar residues" evidence="1">
    <location>
        <begin position="90"/>
        <end position="105"/>
    </location>
</feature>
<protein>
    <submittedName>
        <fullName evidence="3">Uncharacterized protein LOC118499814</fullName>
    </submittedName>
</protein>
<feature type="compositionally biased region" description="Basic residues" evidence="1">
    <location>
        <begin position="180"/>
        <end position="189"/>
    </location>
</feature>
<proteinExistence type="predicted"/>
<organism evidence="2 3">
    <name type="scientific">Phyllostomus discolor</name>
    <name type="common">pale spear-nosed bat</name>
    <dbReference type="NCBI Taxonomy" id="89673"/>
    <lineage>
        <taxon>Eukaryota</taxon>
        <taxon>Metazoa</taxon>
        <taxon>Chordata</taxon>
        <taxon>Craniata</taxon>
        <taxon>Vertebrata</taxon>
        <taxon>Euteleostomi</taxon>
        <taxon>Mammalia</taxon>
        <taxon>Eutheria</taxon>
        <taxon>Laurasiatheria</taxon>
        <taxon>Chiroptera</taxon>
        <taxon>Yangochiroptera</taxon>
        <taxon>Phyllostomidae</taxon>
        <taxon>Phyllostominae</taxon>
        <taxon>Phyllostomus</taxon>
    </lineage>
</organism>
<dbReference type="KEGG" id="pdic:118499814"/>
<dbReference type="RefSeq" id="XP_035878134.1">
    <property type="nucleotide sequence ID" value="XM_036022241.1"/>
</dbReference>
<sequence length="228" mass="24313">MGPCTCPQRPSTCRTSTFRGPALARAAPETGLPLGTPAASSEMEAVCSSRKPGRLTTLPSLGLSVAPREGREYRRVVPAHRQKQEIKLGSANQGATAQPPAQSSVPRGLGWTHTGSHPLPRTVDGENSDGRDCDCDCDNSSSELNSSQAGTVLSHSQDPVKPHTCHRVSIFVTIPISKKRKLRPGRVARKSLDSRPGQSASAPQALRRASDLRQDSPAARRFGPDSRP</sequence>
<dbReference type="InParanoid" id="A0A7E6DGI3"/>
<dbReference type="GeneID" id="118499814"/>
<reference evidence="3" key="1">
    <citation type="submission" date="2025-08" db="UniProtKB">
        <authorList>
            <consortium name="RefSeq"/>
        </authorList>
    </citation>
    <scope>IDENTIFICATION</scope>
    <source>
        <tissue evidence="3">Muscle</tissue>
    </source>
</reference>
<feature type="compositionally biased region" description="Low complexity" evidence="1">
    <location>
        <begin position="138"/>
        <end position="147"/>
    </location>
</feature>
<evidence type="ECO:0000313" key="3">
    <source>
        <dbReference type="RefSeq" id="XP_035878134.1"/>
    </source>
</evidence>
<dbReference type="Proteomes" id="UP000504628">
    <property type="component" value="Chromosome 3"/>
</dbReference>
<evidence type="ECO:0000313" key="2">
    <source>
        <dbReference type="Proteomes" id="UP000504628"/>
    </source>
</evidence>
<feature type="compositionally biased region" description="Polar residues" evidence="1">
    <location>
        <begin position="148"/>
        <end position="157"/>
    </location>
</feature>
<feature type="compositionally biased region" description="Polar residues" evidence="1">
    <location>
        <begin position="8"/>
        <end position="18"/>
    </location>
</feature>
<gene>
    <name evidence="3" type="primary">LOC118499814</name>
</gene>
<accession>A0A7E6DGI3</accession>
<name>A0A7E6DGI3_9CHIR</name>
<feature type="region of interest" description="Disordered" evidence="1">
    <location>
        <begin position="180"/>
        <end position="228"/>
    </location>
</feature>
<feature type="region of interest" description="Disordered" evidence="1">
    <location>
        <begin position="1"/>
        <end position="162"/>
    </location>
</feature>
<keyword evidence="2" id="KW-1185">Reference proteome</keyword>
<dbReference type="AlphaFoldDB" id="A0A7E6DGI3"/>
<evidence type="ECO:0000256" key="1">
    <source>
        <dbReference type="SAM" id="MobiDB-lite"/>
    </source>
</evidence>